<protein>
    <recommendedName>
        <fullName evidence="3">FeS cluster biogenesis domain-containing protein</fullName>
    </recommendedName>
</protein>
<gene>
    <name evidence="1" type="ORF">SAMD00020551_2129</name>
</gene>
<dbReference type="OrthoDB" id="1645729at2"/>
<reference evidence="1 2" key="1">
    <citation type="submission" date="2013-06" db="EMBL/GenBank/DDBJ databases">
        <title>Whole genome shotgun sequence of Bacillus selenatarsenatis SF-1.</title>
        <authorList>
            <person name="Kuroda M."/>
            <person name="Sei K."/>
            <person name="Yamashita M."/>
            <person name="Ike M."/>
        </authorList>
    </citation>
    <scope>NUCLEOTIDE SEQUENCE [LARGE SCALE GENOMIC DNA]</scope>
    <source>
        <strain evidence="1 2">SF-1</strain>
    </source>
</reference>
<dbReference type="EMBL" id="BASE01000044">
    <property type="protein sequence ID" value="GAM13982.1"/>
    <property type="molecule type" value="Genomic_DNA"/>
</dbReference>
<accession>A0A0A8X4M8</accession>
<keyword evidence="2" id="KW-1185">Reference proteome</keyword>
<comment type="caution">
    <text evidence="1">The sequence shown here is derived from an EMBL/GenBank/DDBJ whole genome shotgun (WGS) entry which is preliminary data.</text>
</comment>
<dbReference type="AlphaFoldDB" id="A0A0A8X4M8"/>
<name>A0A0A8X4M8_MESS1</name>
<organism evidence="1 2">
    <name type="scientific">Mesobacillus selenatarsenatis (strain DSM 18680 / JCM 14380 / FERM P-15431 / SF-1)</name>
    <dbReference type="NCBI Taxonomy" id="1321606"/>
    <lineage>
        <taxon>Bacteria</taxon>
        <taxon>Bacillati</taxon>
        <taxon>Bacillota</taxon>
        <taxon>Bacilli</taxon>
        <taxon>Bacillales</taxon>
        <taxon>Bacillaceae</taxon>
        <taxon>Mesobacillus</taxon>
    </lineage>
</organism>
<evidence type="ECO:0000313" key="2">
    <source>
        <dbReference type="Proteomes" id="UP000031014"/>
    </source>
</evidence>
<dbReference type="SUPFAM" id="SSF89360">
    <property type="entry name" value="HesB-like domain"/>
    <property type="match status" value="1"/>
</dbReference>
<evidence type="ECO:0008006" key="3">
    <source>
        <dbReference type="Google" id="ProtNLM"/>
    </source>
</evidence>
<dbReference type="RefSeq" id="WP_041965782.1">
    <property type="nucleotide sequence ID" value="NZ_BASE01000044.1"/>
</dbReference>
<dbReference type="Proteomes" id="UP000031014">
    <property type="component" value="Unassembled WGS sequence"/>
</dbReference>
<proteinExistence type="predicted"/>
<dbReference type="STRING" id="1321606.SAMD00020551_2129"/>
<dbReference type="InterPro" id="IPR035903">
    <property type="entry name" value="HesB-like_dom_sf"/>
</dbReference>
<sequence length="98" mass="11382">MTIKIDQNAFKWFEQEFDTPKPFHIRLYPQYAGFGDKNKGYSLAFSLEAPAIAAEQQEIDGITFFVESNDTWFFDETDVELKLSDISGELFANYIEHN</sequence>
<evidence type="ECO:0000313" key="1">
    <source>
        <dbReference type="EMBL" id="GAM13982.1"/>
    </source>
</evidence>